<organism evidence="1">
    <name type="scientific">uncultured Caudovirales phage</name>
    <dbReference type="NCBI Taxonomy" id="2100421"/>
    <lineage>
        <taxon>Viruses</taxon>
        <taxon>Duplodnaviria</taxon>
        <taxon>Heunggongvirae</taxon>
        <taxon>Uroviricota</taxon>
        <taxon>Caudoviricetes</taxon>
        <taxon>Peduoviridae</taxon>
        <taxon>Maltschvirus</taxon>
        <taxon>Maltschvirus maltsch</taxon>
    </lineage>
</organism>
<name>A0A6J5LIN8_9CAUD</name>
<sequence length="254" mass="29647">MQKIEKQFRKDYTGQDVNLVGLYLNTEWRYQKEFIDNPFENLVPLKEYALVIGNGPSRLEFDLKQFLPFKSGTFDNEWHSIHAKKKFYTYGCNALYRDFKTDFLVATGKELITEISESGYCDDNIVYANDWALPQYTGQFHHIPQNPGFNSGTIAAYLAAFDGHKKVFLMGFDGNDTPGINWNIYNGTNAYPTKEEHTLEEFWVRTLKIVMDTYGDTEFVRVAPTDTFRTPETWKYCLNFRTISFRQFVLEADL</sequence>
<evidence type="ECO:0000313" key="1">
    <source>
        <dbReference type="EMBL" id="CAB4132947.1"/>
    </source>
</evidence>
<gene>
    <name evidence="1" type="ORF">UFOVP257_23</name>
</gene>
<accession>A0A6J5LIN8</accession>
<reference evidence="1" key="1">
    <citation type="submission" date="2020-04" db="EMBL/GenBank/DDBJ databases">
        <authorList>
            <person name="Chiriac C."/>
            <person name="Salcher M."/>
            <person name="Ghai R."/>
            <person name="Kavagutti S V."/>
        </authorList>
    </citation>
    <scope>NUCLEOTIDE SEQUENCE</scope>
</reference>
<proteinExistence type="predicted"/>
<protein>
    <submittedName>
        <fullName evidence="1">Uncharacterized protein</fullName>
    </submittedName>
</protein>
<dbReference type="EMBL" id="LR796274">
    <property type="protein sequence ID" value="CAB4132947.1"/>
    <property type="molecule type" value="Genomic_DNA"/>
</dbReference>